<accession>A0A8S5SDV7</accession>
<sequence>MVENDQKIASASFNNINDSIRHFKGLQKRYMKTHNGKMCSRVEDALTSMYFIKSMIESTRKESN</sequence>
<name>A0A8S5SDV7_9CAUD</name>
<proteinExistence type="predicted"/>
<reference evidence="1" key="1">
    <citation type="journal article" date="2021" name="Proc. Natl. Acad. Sci. U.S.A.">
        <title>A Catalog of Tens of Thousands of Viruses from Human Metagenomes Reveals Hidden Associations with Chronic Diseases.</title>
        <authorList>
            <person name="Tisza M.J."/>
            <person name="Buck C.B."/>
        </authorList>
    </citation>
    <scope>NUCLEOTIDE SEQUENCE</scope>
    <source>
        <strain evidence="1">Ctnpt50</strain>
    </source>
</reference>
<dbReference type="EMBL" id="BK032577">
    <property type="protein sequence ID" value="DAF48971.1"/>
    <property type="molecule type" value="Genomic_DNA"/>
</dbReference>
<organism evidence="1">
    <name type="scientific">Siphoviridae sp. ctnpt50</name>
    <dbReference type="NCBI Taxonomy" id="2827941"/>
    <lineage>
        <taxon>Viruses</taxon>
        <taxon>Duplodnaviria</taxon>
        <taxon>Heunggongvirae</taxon>
        <taxon>Uroviricota</taxon>
        <taxon>Caudoviricetes</taxon>
    </lineage>
</organism>
<protein>
    <submittedName>
        <fullName evidence="1">Uncharacterized protein</fullName>
    </submittedName>
</protein>
<evidence type="ECO:0000313" key="1">
    <source>
        <dbReference type="EMBL" id="DAF48971.1"/>
    </source>
</evidence>